<sequence>MARTSQIKKVATLRQRSYSSPSSFLPTPKPAIHDYPGLGLPLRHLVQDKYGFYPIGAHGSNYEAHSEPIFVREVAMMDVIERLTDKTEWSRKVFDEEIVAKWKKEALALKDEDFYRLATSGKSQYWGDDGVELRDDDGGVMPDNILNGVAFDCSKAKYLKKTGIVPTLDACASVAKSDSLVTPELHAALRAAFEKLKADHEAAPDWHPCYNDMVQDFVDPSMYPLIYGRTRAFQQECVGVEDAISHWAGKGAVVPNAEHQNFEGTNSMHYGVGSGTLPPEYWSETYQWLPANVTFQPDGGVKFTSYVNNLHPGKYPNIHRVLEELIKASLPMWDQCLALAADYESREGAGRMKKRMPMVDNADDENAKNWIPEDAQECADAEVTEQQLEDLGYSPDWSEPNRLTEYKWKIVRKPKLPEATFSDISYAPQEGTQLVERFASSGLQVIVKMVSIELTPEKPDFPVGGWHIEGQMNEHIAATSMYYLDSENIADNSLYFRMQTSAYLNDDDAYQVGQDSYKWMEGVYGTGFGCGNSPCLQNYGSVVTKQGRLLAFPNVL</sequence>
<dbReference type="Pfam" id="PF21666">
    <property type="entry name" value="DUF4246_N"/>
    <property type="match status" value="1"/>
</dbReference>
<dbReference type="PANTHER" id="PTHR33119:SF1">
    <property type="entry name" value="FE2OG DIOXYGENASE DOMAIN-CONTAINING PROTEIN"/>
    <property type="match status" value="1"/>
</dbReference>
<evidence type="ECO:0000313" key="4">
    <source>
        <dbReference type="Proteomes" id="UP000001055"/>
    </source>
</evidence>
<dbReference type="InParanoid" id="Q0U0V1"/>
<dbReference type="Pfam" id="PF14033">
    <property type="entry name" value="DUF4246"/>
    <property type="match status" value="1"/>
</dbReference>
<evidence type="ECO:0000259" key="1">
    <source>
        <dbReference type="Pfam" id="PF14033"/>
    </source>
</evidence>
<dbReference type="PANTHER" id="PTHR33119">
    <property type="entry name" value="IFI3P"/>
    <property type="match status" value="1"/>
</dbReference>
<dbReference type="InterPro" id="IPR049192">
    <property type="entry name" value="DUF4246_C"/>
</dbReference>
<name>Q0U0V1_PHANO</name>
<dbReference type="InterPro" id="IPR049207">
    <property type="entry name" value="DUF4246_N"/>
</dbReference>
<reference evidence="4" key="1">
    <citation type="journal article" date="2007" name="Plant Cell">
        <title>Dothideomycete-plant interactions illuminated by genome sequencing and EST analysis of the wheat pathogen Stagonospora nodorum.</title>
        <authorList>
            <person name="Hane J.K."/>
            <person name="Lowe R.G."/>
            <person name="Solomon P.S."/>
            <person name="Tan K.C."/>
            <person name="Schoch C.L."/>
            <person name="Spatafora J.W."/>
            <person name="Crous P.W."/>
            <person name="Kodira C."/>
            <person name="Birren B.W."/>
            <person name="Galagan J.E."/>
            <person name="Torriani S.F."/>
            <person name="McDonald B.A."/>
            <person name="Oliver R.P."/>
        </authorList>
    </citation>
    <scope>NUCLEOTIDE SEQUENCE [LARGE SCALE GENOMIC DNA]</scope>
    <source>
        <strain evidence="4">SN15 / ATCC MYA-4574 / FGSC 10173</strain>
    </source>
</reference>
<gene>
    <name evidence="3" type="ORF">SNOG_14463</name>
</gene>
<feature type="domain" description="DUF4246" evidence="2">
    <location>
        <begin position="35"/>
        <end position="105"/>
    </location>
</feature>
<proteinExistence type="predicted"/>
<dbReference type="STRING" id="321614.Q0U0V1"/>
<evidence type="ECO:0000259" key="2">
    <source>
        <dbReference type="Pfam" id="PF21666"/>
    </source>
</evidence>
<evidence type="ECO:0000313" key="3">
    <source>
        <dbReference type="EMBL" id="EAT78003.2"/>
    </source>
</evidence>
<accession>Q0U0V1</accession>
<dbReference type="VEuPathDB" id="FungiDB:JI435_144630"/>
<organism evidence="3 4">
    <name type="scientific">Phaeosphaeria nodorum (strain SN15 / ATCC MYA-4574 / FGSC 10173)</name>
    <name type="common">Glume blotch fungus</name>
    <name type="synonym">Parastagonospora nodorum</name>
    <dbReference type="NCBI Taxonomy" id="321614"/>
    <lineage>
        <taxon>Eukaryota</taxon>
        <taxon>Fungi</taxon>
        <taxon>Dikarya</taxon>
        <taxon>Ascomycota</taxon>
        <taxon>Pezizomycotina</taxon>
        <taxon>Dothideomycetes</taxon>
        <taxon>Pleosporomycetidae</taxon>
        <taxon>Pleosporales</taxon>
        <taxon>Pleosporineae</taxon>
        <taxon>Phaeosphaeriaceae</taxon>
        <taxon>Parastagonospora</taxon>
    </lineage>
</organism>
<dbReference type="InterPro" id="IPR025340">
    <property type="entry name" value="DUF4246"/>
</dbReference>
<protein>
    <submittedName>
        <fullName evidence="3">Uncharacterized protein</fullName>
    </submittedName>
</protein>
<dbReference type="Proteomes" id="UP000001055">
    <property type="component" value="Unassembled WGS sequence"/>
</dbReference>
<dbReference type="EMBL" id="CH445356">
    <property type="protein sequence ID" value="EAT78003.2"/>
    <property type="molecule type" value="Genomic_DNA"/>
</dbReference>
<dbReference type="GeneID" id="5981724"/>
<feature type="domain" description="DUF4246" evidence="1">
    <location>
        <begin position="154"/>
        <end position="556"/>
    </location>
</feature>
<dbReference type="AlphaFoldDB" id="Q0U0V1"/>
<dbReference type="KEGG" id="pno:SNOG_14463"/>
<dbReference type="RefSeq" id="XP_001804647.1">
    <property type="nucleotide sequence ID" value="XM_001804595.1"/>
</dbReference>